<sequence length="165" mass="18116">MLHHLQAAGINDFHNVETIAEEVLSTSPTYEKLGISTYPTISLINHSCNPTASALMSDKGIMIIYAMQSLCAGSQLSIKYHSYFYEQSTEERQKCLKLLATREMKLANAIFSIANPPQSLREGGLIFICGSIDGVLSVAGRRHNANDINATVIAVQPTKIVYRGR</sequence>
<evidence type="ECO:0000313" key="2">
    <source>
        <dbReference type="EMBL" id="VDO00685.1"/>
    </source>
</evidence>
<evidence type="ECO:0000313" key="3">
    <source>
        <dbReference type="Proteomes" id="UP000278807"/>
    </source>
</evidence>
<keyword evidence="3" id="KW-1185">Reference proteome</keyword>
<gene>
    <name evidence="2" type="ORF">HNAJ_LOCUS4825</name>
</gene>
<dbReference type="Pfam" id="PF00856">
    <property type="entry name" value="SET"/>
    <property type="match status" value="1"/>
</dbReference>
<organism evidence="4">
    <name type="scientific">Rodentolepis nana</name>
    <name type="common">Dwarf tapeworm</name>
    <name type="synonym">Hymenolepis nana</name>
    <dbReference type="NCBI Taxonomy" id="102285"/>
    <lineage>
        <taxon>Eukaryota</taxon>
        <taxon>Metazoa</taxon>
        <taxon>Spiralia</taxon>
        <taxon>Lophotrochozoa</taxon>
        <taxon>Platyhelminthes</taxon>
        <taxon>Cestoda</taxon>
        <taxon>Eucestoda</taxon>
        <taxon>Cyclophyllidea</taxon>
        <taxon>Hymenolepididae</taxon>
        <taxon>Rodentolepis</taxon>
    </lineage>
</organism>
<protein>
    <submittedName>
        <fullName evidence="4">SET domain-containing protein</fullName>
    </submittedName>
</protein>
<feature type="domain" description="SET" evidence="1">
    <location>
        <begin position="37"/>
        <end position="80"/>
    </location>
</feature>
<dbReference type="EMBL" id="UZAE01003690">
    <property type="protein sequence ID" value="VDO00685.1"/>
    <property type="molecule type" value="Genomic_DNA"/>
</dbReference>
<dbReference type="OrthoDB" id="5945798at2759"/>
<dbReference type="Proteomes" id="UP000278807">
    <property type="component" value="Unassembled WGS sequence"/>
</dbReference>
<name>A0A0R3TCN8_RODNA</name>
<evidence type="ECO:0000313" key="4">
    <source>
        <dbReference type="WBParaSite" id="HNAJ_0000482701-mRNA-1"/>
    </source>
</evidence>
<dbReference type="SUPFAM" id="SSF82199">
    <property type="entry name" value="SET domain"/>
    <property type="match status" value="1"/>
</dbReference>
<dbReference type="AlphaFoldDB" id="A0A0R3TCN8"/>
<dbReference type="STRING" id="102285.A0A0R3TCN8"/>
<proteinExistence type="predicted"/>
<reference evidence="2 3" key="2">
    <citation type="submission" date="2018-11" db="EMBL/GenBank/DDBJ databases">
        <authorList>
            <consortium name="Pathogen Informatics"/>
        </authorList>
    </citation>
    <scope>NUCLEOTIDE SEQUENCE [LARGE SCALE GENOMIC DNA]</scope>
</reference>
<dbReference type="Gene3D" id="2.170.270.10">
    <property type="entry name" value="SET domain"/>
    <property type="match status" value="1"/>
</dbReference>
<reference evidence="4" key="1">
    <citation type="submission" date="2017-02" db="UniProtKB">
        <authorList>
            <consortium name="WormBaseParasite"/>
        </authorList>
    </citation>
    <scope>IDENTIFICATION</scope>
</reference>
<evidence type="ECO:0000259" key="1">
    <source>
        <dbReference type="Pfam" id="PF00856"/>
    </source>
</evidence>
<dbReference type="InterPro" id="IPR001214">
    <property type="entry name" value="SET_dom"/>
</dbReference>
<accession>A0A0R3TCN8</accession>
<dbReference type="WBParaSite" id="HNAJ_0000482701-mRNA-1">
    <property type="protein sequence ID" value="HNAJ_0000482701-mRNA-1"/>
    <property type="gene ID" value="HNAJ_0000482701"/>
</dbReference>
<dbReference type="InterPro" id="IPR046341">
    <property type="entry name" value="SET_dom_sf"/>
</dbReference>